<keyword evidence="1" id="KW-0175">Coiled coil</keyword>
<dbReference type="Proteomes" id="UP000054477">
    <property type="component" value="Unassembled WGS sequence"/>
</dbReference>
<dbReference type="AlphaFoldDB" id="A0A0C9XY05"/>
<protein>
    <recommendedName>
        <fullName evidence="5">Peroxisomal biogenesis factor 3</fullName>
    </recommendedName>
</protein>
<dbReference type="PANTHER" id="PTHR28080:SF1">
    <property type="entry name" value="PEROXISOMAL BIOGENESIS FACTOR 3"/>
    <property type="match status" value="1"/>
</dbReference>
<dbReference type="EMBL" id="KN838591">
    <property type="protein sequence ID" value="KIK02522.1"/>
    <property type="molecule type" value="Genomic_DNA"/>
</dbReference>
<name>A0A0C9XY05_9AGAR</name>
<sequence>MLDFAKNYVYNHKKGLSTTAGFVGGLYLTKTYITERLEEVRHKIEQERSSRDCLKRRFRQTQEDVSYTVLAMLPTLAEQVLEEMDVEYLTKELQNRSKVRNSRQLQQRPPSSLASSIEVVHEHETRSEGGPAAQGGENSPSSWVESTPPSSAVSSVPRDGSPEGMGSQLSVSVTTNSSSANGEAASVDGSTLSESFISPSVVSDSGDSRTKAELWNETKILTITRTLTALYSTTLLCLFITIQLTLLARSKYIHSVLQQEHDERLREQLASEFTMSNILLGGSKGLEDLISGVKVREEEGDECNISEELENKYLTLSWWLLHVGWKDVGERVRRGVEEVFDGVSLKTKLSLMDLHHLIRDVRRRIEHEITFEGNERRTTFLSALLPSTPETTHHVLIQGGFPLHASYASSTSSQITHHFTASPAFVPSNTTTHPSDFLPPTHIRDPGFTTLIEETRGIISSADFASVLETCLDRATQVLFSGLEKNVFIDTATAEDRTTPEEVRIRLAGLLPGLARWSSLALNGLPNELVDTLLDASQVAALSAILFARFDERFR</sequence>
<organism evidence="3 4">
    <name type="scientific">Laccaria amethystina LaAM-08-1</name>
    <dbReference type="NCBI Taxonomy" id="1095629"/>
    <lineage>
        <taxon>Eukaryota</taxon>
        <taxon>Fungi</taxon>
        <taxon>Dikarya</taxon>
        <taxon>Basidiomycota</taxon>
        <taxon>Agaricomycotina</taxon>
        <taxon>Agaricomycetes</taxon>
        <taxon>Agaricomycetidae</taxon>
        <taxon>Agaricales</taxon>
        <taxon>Agaricineae</taxon>
        <taxon>Hydnangiaceae</taxon>
        <taxon>Laccaria</taxon>
    </lineage>
</organism>
<dbReference type="GO" id="GO:0045046">
    <property type="term" value="P:protein import into peroxisome membrane"/>
    <property type="evidence" value="ECO:0007669"/>
    <property type="project" value="TreeGrafter"/>
</dbReference>
<dbReference type="STRING" id="1095629.A0A0C9XY05"/>
<dbReference type="OrthoDB" id="45930at2759"/>
<feature type="compositionally biased region" description="Polar residues" evidence="2">
    <location>
        <begin position="102"/>
        <end position="115"/>
    </location>
</feature>
<evidence type="ECO:0000313" key="4">
    <source>
        <dbReference type="Proteomes" id="UP000054477"/>
    </source>
</evidence>
<proteinExistence type="predicted"/>
<dbReference type="HOGENOM" id="CLU_017002_2_0_1"/>
<dbReference type="GO" id="GO:0030674">
    <property type="term" value="F:protein-macromolecule adaptor activity"/>
    <property type="evidence" value="ECO:0007669"/>
    <property type="project" value="TreeGrafter"/>
</dbReference>
<gene>
    <name evidence="3" type="ORF">K443DRAFT_96706</name>
</gene>
<dbReference type="PANTHER" id="PTHR28080">
    <property type="entry name" value="PEROXISOMAL BIOGENESIS FACTOR 3"/>
    <property type="match status" value="1"/>
</dbReference>
<keyword evidence="4" id="KW-1185">Reference proteome</keyword>
<feature type="compositionally biased region" description="Low complexity" evidence="2">
    <location>
        <begin position="170"/>
        <end position="181"/>
    </location>
</feature>
<reference evidence="4" key="2">
    <citation type="submission" date="2015-01" db="EMBL/GenBank/DDBJ databases">
        <title>Evolutionary Origins and Diversification of the Mycorrhizal Mutualists.</title>
        <authorList>
            <consortium name="DOE Joint Genome Institute"/>
            <consortium name="Mycorrhizal Genomics Consortium"/>
            <person name="Kohler A."/>
            <person name="Kuo A."/>
            <person name="Nagy L.G."/>
            <person name="Floudas D."/>
            <person name="Copeland A."/>
            <person name="Barry K.W."/>
            <person name="Cichocki N."/>
            <person name="Veneault-Fourrey C."/>
            <person name="LaButti K."/>
            <person name="Lindquist E.A."/>
            <person name="Lipzen A."/>
            <person name="Lundell T."/>
            <person name="Morin E."/>
            <person name="Murat C."/>
            <person name="Riley R."/>
            <person name="Ohm R."/>
            <person name="Sun H."/>
            <person name="Tunlid A."/>
            <person name="Henrissat B."/>
            <person name="Grigoriev I.V."/>
            <person name="Hibbett D.S."/>
            <person name="Martin F."/>
        </authorList>
    </citation>
    <scope>NUCLEOTIDE SEQUENCE [LARGE SCALE GENOMIC DNA]</scope>
    <source>
        <strain evidence="4">LaAM-08-1</strain>
    </source>
</reference>
<evidence type="ECO:0000256" key="1">
    <source>
        <dbReference type="SAM" id="Coils"/>
    </source>
</evidence>
<accession>A0A0C9XY05</accession>
<dbReference type="GO" id="GO:0005778">
    <property type="term" value="C:peroxisomal membrane"/>
    <property type="evidence" value="ECO:0007669"/>
    <property type="project" value="InterPro"/>
</dbReference>
<evidence type="ECO:0008006" key="5">
    <source>
        <dbReference type="Google" id="ProtNLM"/>
    </source>
</evidence>
<dbReference type="Pfam" id="PF04882">
    <property type="entry name" value="Peroxin-3"/>
    <property type="match status" value="1"/>
</dbReference>
<evidence type="ECO:0000313" key="3">
    <source>
        <dbReference type="EMBL" id="KIK02522.1"/>
    </source>
</evidence>
<feature type="coiled-coil region" evidence="1">
    <location>
        <begin position="37"/>
        <end position="64"/>
    </location>
</feature>
<feature type="compositionally biased region" description="Low complexity" evidence="2">
    <location>
        <begin position="144"/>
        <end position="157"/>
    </location>
</feature>
<evidence type="ECO:0000256" key="2">
    <source>
        <dbReference type="SAM" id="MobiDB-lite"/>
    </source>
</evidence>
<reference evidence="3 4" key="1">
    <citation type="submission" date="2014-04" db="EMBL/GenBank/DDBJ databases">
        <authorList>
            <consortium name="DOE Joint Genome Institute"/>
            <person name="Kuo A."/>
            <person name="Kohler A."/>
            <person name="Nagy L.G."/>
            <person name="Floudas D."/>
            <person name="Copeland A."/>
            <person name="Barry K.W."/>
            <person name="Cichocki N."/>
            <person name="Veneault-Fourrey C."/>
            <person name="LaButti K."/>
            <person name="Lindquist E.A."/>
            <person name="Lipzen A."/>
            <person name="Lundell T."/>
            <person name="Morin E."/>
            <person name="Murat C."/>
            <person name="Sun H."/>
            <person name="Tunlid A."/>
            <person name="Henrissat B."/>
            <person name="Grigoriev I.V."/>
            <person name="Hibbett D.S."/>
            <person name="Martin F."/>
            <person name="Nordberg H.P."/>
            <person name="Cantor M.N."/>
            <person name="Hua S.X."/>
        </authorList>
    </citation>
    <scope>NUCLEOTIDE SEQUENCE [LARGE SCALE GENOMIC DNA]</scope>
    <source>
        <strain evidence="3 4">LaAM-08-1</strain>
    </source>
</reference>
<dbReference type="InterPro" id="IPR006966">
    <property type="entry name" value="Peroxin-3"/>
</dbReference>
<feature type="region of interest" description="Disordered" evidence="2">
    <location>
        <begin position="94"/>
        <end position="189"/>
    </location>
</feature>